<evidence type="ECO:0000256" key="7">
    <source>
        <dbReference type="ARBA" id="ARBA00022779"/>
    </source>
</evidence>
<evidence type="ECO:0000256" key="3">
    <source>
        <dbReference type="ARBA" id="ARBA00008281"/>
    </source>
</evidence>
<keyword evidence="11" id="KW-0966">Cell projection</keyword>
<dbReference type="GO" id="GO:0071978">
    <property type="term" value="P:bacterial-type flagellum-dependent swarming motility"/>
    <property type="evidence" value="ECO:0007669"/>
    <property type="project" value="TreeGrafter"/>
</dbReference>
<evidence type="ECO:0000256" key="5">
    <source>
        <dbReference type="ARBA" id="ARBA00022500"/>
    </source>
</evidence>
<keyword evidence="10" id="KW-0997">Cell inner membrane</keyword>
<keyword evidence="12" id="KW-1185">Reference proteome</keyword>
<dbReference type="GO" id="GO:0005886">
    <property type="term" value="C:plasma membrane"/>
    <property type="evidence" value="ECO:0007669"/>
    <property type="project" value="UniProtKB-SubCell"/>
</dbReference>
<keyword evidence="7 10" id="KW-0283">Flagellar rotation</keyword>
<keyword evidence="11" id="KW-0282">Flagellum</keyword>
<dbReference type="Proteomes" id="UP000627205">
    <property type="component" value="Unassembled WGS sequence"/>
</dbReference>
<dbReference type="AlphaFoldDB" id="A0A8J3F4Y7"/>
<accession>A0A8J3F4Y7</accession>
<evidence type="ECO:0000256" key="9">
    <source>
        <dbReference type="ARBA" id="ARBA00023136"/>
    </source>
</evidence>
<protein>
    <recommendedName>
        <fullName evidence="10">Flagellar protein FliL</fullName>
    </recommendedName>
</protein>
<keyword evidence="6 10" id="KW-0812">Transmembrane</keyword>
<organism evidence="11 12">
    <name type="scientific">Oxalicibacterium solurbis</name>
    <dbReference type="NCBI Taxonomy" id="69280"/>
    <lineage>
        <taxon>Bacteria</taxon>
        <taxon>Pseudomonadati</taxon>
        <taxon>Pseudomonadota</taxon>
        <taxon>Betaproteobacteria</taxon>
        <taxon>Burkholderiales</taxon>
        <taxon>Oxalobacteraceae</taxon>
        <taxon>Oxalicibacterium</taxon>
    </lineage>
</organism>
<sequence>MATGKSAPKKSADTPAAEGKPKSRLLLIVLILLIVLGAGGAAAWYFLVFKATPAAAHNAAQPAPVAVAAPPVFLPMEAFTVNLQPEDGERFLQTTLTLQLPAQEQVEVIKTYLPHVRSRLLLLLSGKKPSEILTVEGKQKLAQEIIDALKQPFVPNGPSVNVSSVLFTSFVVQ</sequence>
<comment type="similarity">
    <text evidence="3 10">Belongs to the FliL family.</text>
</comment>
<dbReference type="GO" id="GO:0006935">
    <property type="term" value="P:chemotaxis"/>
    <property type="evidence" value="ECO:0007669"/>
    <property type="project" value="UniProtKB-KW"/>
</dbReference>
<evidence type="ECO:0000313" key="11">
    <source>
        <dbReference type="EMBL" id="GGI53041.1"/>
    </source>
</evidence>
<name>A0A8J3F4Y7_9BURK</name>
<evidence type="ECO:0000256" key="8">
    <source>
        <dbReference type="ARBA" id="ARBA00022989"/>
    </source>
</evidence>
<dbReference type="PANTHER" id="PTHR35091">
    <property type="entry name" value="FLAGELLAR PROTEIN FLIL"/>
    <property type="match status" value="1"/>
</dbReference>
<reference evidence="11" key="1">
    <citation type="journal article" date="2014" name="Int. J. Syst. Evol. Microbiol.">
        <title>Complete genome sequence of Corynebacterium casei LMG S-19264T (=DSM 44701T), isolated from a smear-ripened cheese.</title>
        <authorList>
            <consortium name="US DOE Joint Genome Institute (JGI-PGF)"/>
            <person name="Walter F."/>
            <person name="Albersmeier A."/>
            <person name="Kalinowski J."/>
            <person name="Ruckert C."/>
        </authorList>
    </citation>
    <scope>NUCLEOTIDE SEQUENCE</scope>
    <source>
        <strain evidence="11">CCM 7664</strain>
    </source>
</reference>
<dbReference type="PANTHER" id="PTHR35091:SF2">
    <property type="entry name" value="FLAGELLAR PROTEIN FLIL"/>
    <property type="match status" value="1"/>
</dbReference>
<evidence type="ECO:0000256" key="2">
    <source>
        <dbReference type="ARBA" id="ARBA00004162"/>
    </source>
</evidence>
<comment type="caution">
    <text evidence="11">The sequence shown here is derived from an EMBL/GenBank/DDBJ whole genome shotgun (WGS) entry which is preliminary data.</text>
</comment>
<comment type="subcellular location">
    <subcellularLocation>
        <location evidence="10">Cell inner membrane</location>
    </subcellularLocation>
    <subcellularLocation>
        <location evidence="2">Cell membrane</location>
        <topology evidence="2">Single-pass membrane protein</topology>
    </subcellularLocation>
</comment>
<feature type="transmembrane region" description="Helical" evidence="10">
    <location>
        <begin position="25"/>
        <end position="47"/>
    </location>
</feature>
<dbReference type="NCBIfam" id="NF005435">
    <property type="entry name" value="PRK07021.1"/>
    <property type="match status" value="1"/>
</dbReference>
<dbReference type="RefSeq" id="WP_188419135.1">
    <property type="nucleotide sequence ID" value="NZ_BMDP01000001.1"/>
</dbReference>
<keyword evidence="4" id="KW-1003">Cell membrane</keyword>
<evidence type="ECO:0000256" key="4">
    <source>
        <dbReference type="ARBA" id="ARBA00022475"/>
    </source>
</evidence>
<dbReference type="Pfam" id="PF03748">
    <property type="entry name" value="FliL"/>
    <property type="match status" value="1"/>
</dbReference>
<evidence type="ECO:0000313" key="12">
    <source>
        <dbReference type="Proteomes" id="UP000627205"/>
    </source>
</evidence>
<keyword evidence="11" id="KW-0969">Cilium</keyword>
<comment type="function">
    <text evidence="1 10">Controls the rotational direction of flagella during chemotaxis.</text>
</comment>
<dbReference type="GO" id="GO:0009425">
    <property type="term" value="C:bacterial-type flagellum basal body"/>
    <property type="evidence" value="ECO:0007669"/>
    <property type="project" value="InterPro"/>
</dbReference>
<dbReference type="EMBL" id="BMDP01000001">
    <property type="protein sequence ID" value="GGI53041.1"/>
    <property type="molecule type" value="Genomic_DNA"/>
</dbReference>
<reference evidence="11" key="2">
    <citation type="submission" date="2020-09" db="EMBL/GenBank/DDBJ databases">
        <authorList>
            <person name="Sun Q."/>
            <person name="Sedlacek I."/>
        </authorList>
    </citation>
    <scope>NUCLEOTIDE SEQUENCE</scope>
    <source>
        <strain evidence="11">CCM 7664</strain>
    </source>
</reference>
<evidence type="ECO:0000256" key="10">
    <source>
        <dbReference type="RuleBase" id="RU364125"/>
    </source>
</evidence>
<dbReference type="InterPro" id="IPR005503">
    <property type="entry name" value="FliL"/>
</dbReference>
<keyword evidence="8 10" id="KW-1133">Transmembrane helix</keyword>
<proteinExistence type="inferred from homology"/>
<evidence type="ECO:0000256" key="6">
    <source>
        <dbReference type="ARBA" id="ARBA00022692"/>
    </source>
</evidence>
<keyword evidence="5 10" id="KW-0145">Chemotaxis</keyword>
<keyword evidence="9 10" id="KW-0472">Membrane</keyword>
<gene>
    <name evidence="11" type="primary">fliL</name>
    <name evidence="11" type="ORF">GCM10011430_02150</name>
</gene>
<evidence type="ECO:0000256" key="1">
    <source>
        <dbReference type="ARBA" id="ARBA00002254"/>
    </source>
</evidence>